<name>A0A9D2BW15_9FIRM</name>
<reference evidence="1" key="2">
    <citation type="submission" date="2021-04" db="EMBL/GenBank/DDBJ databases">
        <authorList>
            <person name="Gilroy R."/>
        </authorList>
    </citation>
    <scope>NUCLEOTIDE SEQUENCE</scope>
    <source>
        <strain evidence="1">ChiHecec2B26-7398</strain>
    </source>
</reference>
<protein>
    <recommendedName>
        <fullName evidence="3">Ferritin-like domain-containing protein</fullName>
    </recommendedName>
</protein>
<proteinExistence type="predicted"/>
<dbReference type="InterPro" id="IPR009078">
    <property type="entry name" value="Ferritin-like_SF"/>
</dbReference>
<dbReference type="Proteomes" id="UP000886751">
    <property type="component" value="Unassembled WGS sequence"/>
</dbReference>
<dbReference type="SUPFAM" id="SSF47240">
    <property type="entry name" value="Ferritin-like"/>
    <property type="match status" value="2"/>
</dbReference>
<dbReference type="AlphaFoldDB" id="A0A9D2BW15"/>
<organism evidence="1 2">
    <name type="scientific">Candidatus Gemmiger excrementipullorum</name>
    <dbReference type="NCBI Taxonomy" id="2838610"/>
    <lineage>
        <taxon>Bacteria</taxon>
        <taxon>Bacillati</taxon>
        <taxon>Bacillota</taxon>
        <taxon>Clostridia</taxon>
        <taxon>Eubacteriales</taxon>
        <taxon>Gemmiger</taxon>
    </lineage>
</organism>
<reference evidence="1" key="1">
    <citation type="journal article" date="2021" name="PeerJ">
        <title>Extensive microbial diversity within the chicken gut microbiome revealed by metagenomics and culture.</title>
        <authorList>
            <person name="Gilroy R."/>
            <person name="Ravi A."/>
            <person name="Getino M."/>
            <person name="Pursley I."/>
            <person name="Horton D.L."/>
            <person name="Alikhan N.F."/>
            <person name="Baker D."/>
            <person name="Gharbi K."/>
            <person name="Hall N."/>
            <person name="Watson M."/>
            <person name="Adriaenssens E.M."/>
            <person name="Foster-Nyarko E."/>
            <person name="Jarju S."/>
            <person name="Secka A."/>
            <person name="Antonio M."/>
            <person name="Oren A."/>
            <person name="Chaudhuri R.R."/>
            <person name="La Ragione R."/>
            <person name="Hildebrand F."/>
            <person name="Pallen M.J."/>
        </authorList>
    </citation>
    <scope>NUCLEOTIDE SEQUENCE</scope>
    <source>
        <strain evidence="1">ChiHecec2B26-7398</strain>
    </source>
</reference>
<dbReference type="EMBL" id="DXEI01000128">
    <property type="protein sequence ID" value="HIX95514.1"/>
    <property type="molecule type" value="Genomic_DNA"/>
</dbReference>
<evidence type="ECO:0008006" key="3">
    <source>
        <dbReference type="Google" id="ProtNLM"/>
    </source>
</evidence>
<evidence type="ECO:0000313" key="2">
    <source>
        <dbReference type="Proteomes" id="UP000886751"/>
    </source>
</evidence>
<accession>A0A9D2BW15</accession>
<comment type="caution">
    <text evidence="1">The sequence shown here is derived from an EMBL/GenBank/DDBJ whole genome shotgun (WGS) entry which is preliminary data.</text>
</comment>
<gene>
    <name evidence="1" type="ORF">H9846_08670</name>
</gene>
<sequence length="416" mass="48658">MNPFTEKPDKNTPLFVDWEALWVEPYDKHEVDPYTRTRIILMTGTEFENVWFGHQFSRCVRDNDLRRRLAVLRRSEQQQQKLLTHLKPADETALEHTIGYEQLATDLTAHLAARVESPDVKNALDFALLEDFDHLYRYADYLDATTGEKAEDLVGRYTEIMPGRPTIAHHRHPDDTIRRPMLAKKPATIDVLAANVITAAEQQTMNYYMNTAALWPDETGRRLYQEIGMVEEQHVTQYGSLLDPRMTPLQNLLVHQYVECWLYWSCAETETDRRIRKVWQRLLAQELLHLHLAHDLLREYEGKEWQQVLPDADFPAPLRLESNIDYVREVLANTVYNTAVREDYADTRELAQHDTFAEYQHTVNTPQKNVMSHAFLQQYIGEHGQDYRFETEPHPVEALQDRTKDNVSVGRMGKAK</sequence>
<evidence type="ECO:0000313" key="1">
    <source>
        <dbReference type="EMBL" id="HIX95514.1"/>
    </source>
</evidence>